<comment type="caution">
    <text evidence="1">The sequence shown here is derived from an EMBL/GenBank/DDBJ whole genome shotgun (WGS) entry which is preliminary data.</text>
</comment>
<dbReference type="RefSeq" id="WP_130024043.1">
    <property type="nucleotide sequence ID" value="NZ_SEWF01000072.1"/>
</dbReference>
<dbReference type="Proteomes" id="UP000293162">
    <property type="component" value="Unassembled WGS sequence"/>
</dbReference>
<proteinExistence type="predicted"/>
<evidence type="ECO:0000313" key="1">
    <source>
        <dbReference type="EMBL" id="RYU92771.1"/>
    </source>
</evidence>
<name>A0A4Q5LT49_9BACT</name>
<dbReference type="OrthoDB" id="8818984at2"/>
<accession>A0A4Q5LT49</accession>
<dbReference type="EMBL" id="SEWF01000072">
    <property type="protein sequence ID" value="RYU92771.1"/>
    <property type="molecule type" value="Genomic_DNA"/>
</dbReference>
<organism evidence="1 2">
    <name type="scientific">Emticicia agri</name>
    <dbReference type="NCBI Taxonomy" id="2492393"/>
    <lineage>
        <taxon>Bacteria</taxon>
        <taxon>Pseudomonadati</taxon>
        <taxon>Bacteroidota</taxon>
        <taxon>Cytophagia</taxon>
        <taxon>Cytophagales</taxon>
        <taxon>Leadbetterellaceae</taxon>
        <taxon>Emticicia</taxon>
    </lineage>
</organism>
<protein>
    <submittedName>
        <fullName evidence="1">Uncharacterized protein</fullName>
    </submittedName>
</protein>
<evidence type="ECO:0000313" key="2">
    <source>
        <dbReference type="Proteomes" id="UP000293162"/>
    </source>
</evidence>
<gene>
    <name evidence="1" type="ORF">EWM59_25375</name>
</gene>
<sequence>MASSFNIDFPGTSNQFVVTANSAITEKGGVFNGNDSKGTFSLDTPIGDIKGSYLILSDTNSPQTHIEVTITDKPFLVPMKKIESTIAGFLMK</sequence>
<reference evidence="1 2" key="1">
    <citation type="submission" date="2019-02" db="EMBL/GenBank/DDBJ databases">
        <title>Bacterial novel species Emticicia sp. 17J42-9 isolated from soil.</title>
        <authorList>
            <person name="Jung H.-Y."/>
        </authorList>
    </citation>
    <scope>NUCLEOTIDE SEQUENCE [LARGE SCALE GENOMIC DNA]</scope>
    <source>
        <strain evidence="1 2">17J42-9</strain>
    </source>
</reference>
<dbReference type="AlphaFoldDB" id="A0A4Q5LT49"/>
<keyword evidence="2" id="KW-1185">Reference proteome</keyword>